<dbReference type="InterPro" id="IPR041492">
    <property type="entry name" value="HAD_2"/>
</dbReference>
<evidence type="ECO:0000256" key="1">
    <source>
        <dbReference type="ARBA" id="ARBA00000830"/>
    </source>
</evidence>
<dbReference type="InterPro" id="IPR023198">
    <property type="entry name" value="PGP-like_dom2"/>
</dbReference>
<dbReference type="Proteomes" id="UP000252517">
    <property type="component" value="Unassembled WGS sequence"/>
</dbReference>
<dbReference type="InterPro" id="IPR050155">
    <property type="entry name" value="HAD-like_hydrolase_sf"/>
</dbReference>
<evidence type="ECO:0000256" key="2">
    <source>
        <dbReference type="ARBA" id="ARBA00004818"/>
    </source>
</evidence>
<evidence type="ECO:0000256" key="4">
    <source>
        <dbReference type="ARBA" id="ARBA00013078"/>
    </source>
</evidence>
<dbReference type="PANTHER" id="PTHR43434:SF1">
    <property type="entry name" value="PHOSPHOGLYCOLATE PHOSPHATASE"/>
    <property type="match status" value="1"/>
</dbReference>
<dbReference type="Gene3D" id="3.40.50.1000">
    <property type="entry name" value="HAD superfamily/HAD-like"/>
    <property type="match status" value="1"/>
</dbReference>
<dbReference type="GO" id="GO:0005829">
    <property type="term" value="C:cytosol"/>
    <property type="evidence" value="ECO:0007669"/>
    <property type="project" value="TreeGrafter"/>
</dbReference>
<dbReference type="InterPro" id="IPR036412">
    <property type="entry name" value="HAD-like_sf"/>
</dbReference>
<dbReference type="SFLD" id="SFLDG01129">
    <property type="entry name" value="C1.5:_HAD__Beta-PGM__Phosphata"/>
    <property type="match status" value="1"/>
</dbReference>
<dbReference type="AlphaFoldDB" id="A0A367XLI1"/>
<gene>
    <name evidence="5" type="ORF">TH25_03840</name>
</gene>
<proteinExistence type="inferred from homology"/>
<evidence type="ECO:0000313" key="5">
    <source>
        <dbReference type="EMBL" id="RCK53651.1"/>
    </source>
</evidence>
<dbReference type="SFLD" id="SFLDS00003">
    <property type="entry name" value="Haloacid_Dehalogenase"/>
    <property type="match status" value="1"/>
</dbReference>
<dbReference type="Pfam" id="PF13419">
    <property type="entry name" value="HAD_2"/>
    <property type="match status" value="1"/>
</dbReference>
<dbReference type="EC" id="3.1.3.18" evidence="4"/>
<dbReference type="SUPFAM" id="SSF56784">
    <property type="entry name" value="HAD-like"/>
    <property type="match status" value="1"/>
</dbReference>
<organism evidence="5 6">
    <name type="scientific">Thalassospira profundimaris</name>
    <dbReference type="NCBI Taxonomy" id="502049"/>
    <lineage>
        <taxon>Bacteria</taxon>
        <taxon>Pseudomonadati</taxon>
        <taxon>Pseudomonadota</taxon>
        <taxon>Alphaproteobacteria</taxon>
        <taxon>Rhodospirillales</taxon>
        <taxon>Thalassospiraceae</taxon>
        <taxon>Thalassospira</taxon>
    </lineage>
</organism>
<dbReference type="PANTHER" id="PTHR43434">
    <property type="entry name" value="PHOSPHOGLYCOLATE PHOSPHATASE"/>
    <property type="match status" value="1"/>
</dbReference>
<protein>
    <recommendedName>
        <fullName evidence="4">phosphoglycolate phosphatase</fullName>
        <ecNumber evidence="4">3.1.3.18</ecNumber>
    </recommendedName>
</protein>
<dbReference type="OrthoDB" id="9793014at2"/>
<dbReference type="NCBIfam" id="TIGR01549">
    <property type="entry name" value="HAD-SF-IA-v1"/>
    <property type="match status" value="1"/>
</dbReference>
<comment type="caution">
    <text evidence="5">The sequence shown here is derived from an EMBL/GenBank/DDBJ whole genome shotgun (WGS) entry which is preliminary data.</text>
</comment>
<dbReference type="InterPro" id="IPR023214">
    <property type="entry name" value="HAD_sf"/>
</dbReference>
<dbReference type="RefSeq" id="WP_114087071.1">
    <property type="nucleotide sequence ID" value="NZ_JPWH01000002.1"/>
</dbReference>
<comment type="pathway">
    <text evidence="2">Organic acid metabolism; glycolate biosynthesis; glycolate from 2-phosphoglycolate: step 1/1.</text>
</comment>
<dbReference type="GO" id="GO:0008967">
    <property type="term" value="F:phosphoglycolate phosphatase activity"/>
    <property type="evidence" value="ECO:0007669"/>
    <property type="project" value="UniProtKB-EC"/>
</dbReference>
<dbReference type="EMBL" id="JPWH01000002">
    <property type="protein sequence ID" value="RCK53651.1"/>
    <property type="molecule type" value="Genomic_DNA"/>
</dbReference>
<dbReference type="InterPro" id="IPR006439">
    <property type="entry name" value="HAD-SF_hydro_IA"/>
</dbReference>
<evidence type="ECO:0000256" key="3">
    <source>
        <dbReference type="ARBA" id="ARBA00006171"/>
    </source>
</evidence>
<comment type="catalytic activity">
    <reaction evidence="1">
        <text>2-phosphoglycolate + H2O = glycolate + phosphate</text>
        <dbReference type="Rhea" id="RHEA:14369"/>
        <dbReference type="ChEBI" id="CHEBI:15377"/>
        <dbReference type="ChEBI" id="CHEBI:29805"/>
        <dbReference type="ChEBI" id="CHEBI:43474"/>
        <dbReference type="ChEBI" id="CHEBI:58033"/>
        <dbReference type="EC" id="3.1.3.18"/>
    </reaction>
</comment>
<dbReference type="Gene3D" id="1.10.150.240">
    <property type="entry name" value="Putative phosphatase, domain 2"/>
    <property type="match status" value="1"/>
</dbReference>
<comment type="similarity">
    <text evidence="3">Belongs to the HAD-like hydrolase superfamily. CbbY/CbbZ/Gph/YieH family.</text>
</comment>
<reference evidence="5 6" key="1">
    <citation type="submission" date="2014-07" db="EMBL/GenBank/DDBJ databases">
        <title>Draft genome sequence of Thalassospira profundimaris S25-3-2.</title>
        <authorList>
            <person name="Lai Q."/>
            <person name="Shao Z."/>
        </authorList>
    </citation>
    <scope>NUCLEOTIDE SEQUENCE [LARGE SCALE GENOMIC DNA]</scope>
    <source>
        <strain evidence="5 6">S25-3-2</strain>
    </source>
</reference>
<evidence type="ECO:0000313" key="6">
    <source>
        <dbReference type="Proteomes" id="UP000252517"/>
    </source>
</evidence>
<sequence>MTRFILFDLDGTLIDGVDDLVMAMNQLLAQHALPGLTRAELEPMLGDGARMLTKRAFAARNQSLAGDALEAAYNKFVSLYEATAYRDTYLYQDAEATLRQLHQEGWKIGLASNKPTKPCREILSILRIDDLFGVIAGGDATDVRKPDGGHLAFSLDKMGYNAARGDFAVMVGDHANDINAARAINIAAIAVAFEVDDSKAHSLGADAVLTRFSQLPDALKKIA</sequence>
<dbReference type="GO" id="GO:0006281">
    <property type="term" value="P:DNA repair"/>
    <property type="evidence" value="ECO:0007669"/>
    <property type="project" value="TreeGrafter"/>
</dbReference>
<accession>A0A367XLI1</accession>
<name>A0A367XLI1_9PROT</name>